<sequence>MVTKTNTTNRYASYGITVRNAAWNAAETQSQSTVASSSAFTDSRTGVSMPKWRSVIKSHGNATTAMVGERFRVLENTPFHGGVGNDIRLAGGAQWYSSSTFVFGYLPQSIVAVNHLGGTDLQKADSDAIIAASKRVQQQRTQFQGLTALGELRETIHELKHPFAGARKLIDTYFKSLRASKTFKEAERRYRRTGRQGGGVNSFLTEAANSWLEVAFGLKPLISDVKAAAEALARYQNDSRRAVVVGNGESVVASGSFTKSPIVNNCGTFDGLKTVTTQSVRYKVAMDYSRSANFGSNDRLRALTGLTADQFIPTVWELIPWSFLVDYFSNIGEVISAGCSSQEDVGFVLRTERLETIRSGSSRVGYTGFFGLQDGDWEKPIQSGTFVTTRTNVSRSSSANLPLPSVYFSLPGKASQWENMVALWKSNERSLFSRFSRG</sequence>
<evidence type="ECO:0000256" key="2">
    <source>
        <dbReference type="ARBA" id="ARBA00022581"/>
    </source>
</evidence>
<evidence type="ECO:0000256" key="1">
    <source>
        <dbReference type="ARBA" id="ARBA00004328"/>
    </source>
</evidence>
<keyword evidence="6" id="KW-1160">Virus entry into host cell</keyword>
<evidence type="ECO:0000256" key="6">
    <source>
        <dbReference type="ARBA" id="ARBA00023296"/>
    </source>
</evidence>
<dbReference type="GO" id="GO:0039666">
    <property type="term" value="P:virion attachment to host cell pilus"/>
    <property type="evidence" value="ECO:0007669"/>
    <property type="project" value="UniProtKB-KW"/>
</dbReference>
<accession>A0A514DBB2</accession>
<proteinExistence type="inferred from homology"/>
<keyword evidence="2" id="KW-0945">Host-virus interaction</keyword>
<dbReference type="Pfam" id="PF03863">
    <property type="entry name" value="Phage_mat-A"/>
    <property type="match status" value="1"/>
</dbReference>
<evidence type="ECO:0008006" key="9">
    <source>
        <dbReference type="Google" id="ProtNLM"/>
    </source>
</evidence>
<dbReference type="GO" id="GO:0044423">
    <property type="term" value="C:virion component"/>
    <property type="evidence" value="ECO:0007669"/>
    <property type="project" value="UniProtKB-KW"/>
</dbReference>
<name>A0A514DBB2_9VIRU</name>
<dbReference type="InterPro" id="IPR005563">
    <property type="entry name" value="A_protein"/>
</dbReference>
<keyword evidence="4" id="KW-0946">Virion</keyword>
<evidence type="ECO:0000256" key="5">
    <source>
        <dbReference type="ARBA" id="ARBA00023104"/>
    </source>
</evidence>
<evidence type="ECO:0000256" key="4">
    <source>
        <dbReference type="ARBA" id="ARBA00022844"/>
    </source>
</evidence>
<dbReference type="EMBL" id="MN035857">
    <property type="protein sequence ID" value="QDH90893.1"/>
    <property type="molecule type" value="Genomic_RNA"/>
</dbReference>
<keyword evidence="5" id="KW-1175">Viral attachment to host cell pilus</keyword>
<evidence type="ECO:0000313" key="8">
    <source>
        <dbReference type="EMBL" id="QDH90893.1"/>
    </source>
</evidence>
<comment type="subcellular location">
    <subcellularLocation>
        <location evidence="1">Virion</location>
    </subcellularLocation>
</comment>
<protein>
    <recommendedName>
        <fullName evidence="9">Maturation</fullName>
    </recommendedName>
</protein>
<evidence type="ECO:0000256" key="3">
    <source>
        <dbReference type="ARBA" id="ARBA00022804"/>
    </source>
</evidence>
<organism evidence="8">
    <name type="scientific">Leviviridae sp</name>
    <dbReference type="NCBI Taxonomy" id="2027243"/>
    <lineage>
        <taxon>Viruses</taxon>
        <taxon>Riboviria</taxon>
        <taxon>Orthornavirae</taxon>
        <taxon>Lenarviricota</taxon>
        <taxon>Leviviricetes</taxon>
        <taxon>Norzivirales</taxon>
        <taxon>Fiersviridae</taxon>
    </lineage>
</organism>
<gene>
    <name evidence="8" type="ORF">H2Bulk3696_000001</name>
</gene>
<comment type="similarity">
    <text evidence="7">Belongs to the Leviviricetes maturation protein family.</text>
</comment>
<reference evidence="8" key="1">
    <citation type="submission" date="2019-05" db="EMBL/GenBank/DDBJ databases">
        <title>Metatranscriptomic reconstruction reveals RNA viruses with the potential to shape carbon cycling in soil.</title>
        <authorList>
            <person name="Starr E.P."/>
            <person name="Nuccio E."/>
            <person name="Pett-Ridge J."/>
            <person name="Banfield J.F."/>
            <person name="Firestone M.K."/>
        </authorList>
    </citation>
    <scope>NUCLEOTIDE SEQUENCE</scope>
    <source>
        <strain evidence="8">H2_Bulk_36_scaffold_96</strain>
    </source>
</reference>
<evidence type="ECO:0000256" key="7">
    <source>
        <dbReference type="ARBA" id="ARBA00035110"/>
    </source>
</evidence>
<keyword evidence="3" id="KW-1161">Viral attachment to host cell</keyword>